<feature type="chain" id="PRO_5016727564" evidence="1">
    <location>
        <begin position="27"/>
        <end position="106"/>
    </location>
</feature>
<dbReference type="AlphaFoldDB" id="A0A367ZK76"/>
<reference evidence="2 3" key="1">
    <citation type="submission" date="2018-05" db="EMBL/GenBank/DDBJ databases">
        <title>A metagenomic window into the 2 km-deep terrestrial subsurface aquifer revealed taxonomically and functionally diverse microbial community comprising novel uncultured bacterial lineages.</title>
        <authorList>
            <person name="Kadnikov V.V."/>
            <person name="Mardanov A.V."/>
            <person name="Beletsky A.V."/>
            <person name="Banks D."/>
            <person name="Pimenov N.V."/>
            <person name="Frank Y.A."/>
            <person name="Karnachuk O.V."/>
            <person name="Ravin N.V."/>
        </authorList>
    </citation>
    <scope>NUCLEOTIDE SEQUENCE [LARGE SCALE GENOMIC DNA]</scope>
    <source>
        <strain evidence="2">BY5</strain>
    </source>
</reference>
<evidence type="ECO:0000313" key="3">
    <source>
        <dbReference type="Proteomes" id="UP000252355"/>
    </source>
</evidence>
<dbReference type="EMBL" id="QOQW01000027">
    <property type="protein sequence ID" value="RCK78149.1"/>
    <property type="molecule type" value="Genomic_DNA"/>
</dbReference>
<name>A0A367ZK76_9BACT</name>
<keyword evidence="1" id="KW-0732">Signal</keyword>
<accession>A0A367ZK76</accession>
<organism evidence="2 3">
    <name type="scientific">Candidatus Ozemobacter sibiricus</name>
    <dbReference type="NCBI Taxonomy" id="2268124"/>
    <lineage>
        <taxon>Bacteria</taxon>
        <taxon>Candidatus Ozemobacteria</taxon>
        <taxon>Candidatus Ozemobacterales</taxon>
        <taxon>Candidatus Ozemobacteraceae</taxon>
        <taxon>Candidatus Ozemobacter</taxon>
    </lineage>
</organism>
<feature type="signal peptide" evidence="1">
    <location>
        <begin position="1"/>
        <end position="26"/>
    </location>
</feature>
<protein>
    <submittedName>
        <fullName evidence="2">Uncharacterized protein</fullName>
    </submittedName>
</protein>
<evidence type="ECO:0000313" key="2">
    <source>
        <dbReference type="EMBL" id="RCK78149.1"/>
    </source>
</evidence>
<dbReference type="Proteomes" id="UP000252355">
    <property type="component" value="Unassembled WGS sequence"/>
</dbReference>
<proteinExistence type="predicted"/>
<evidence type="ECO:0000256" key="1">
    <source>
        <dbReference type="SAM" id="SignalP"/>
    </source>
</evidence>
<gene>
    <name evidence="2" type="ORF">OZSIB_1798</name>
</gene>
<comment type="caution">
    <text evidence="2">The sequence shown here is derived from an EMBL/GenBank/DDBJ whole genome shotgun (WGS) entry which is preliminary data.</text>
</comment>
<sequence>MAPDCRRMPALLLLTLLGGLALPTSAVEPWATVRAKLERAKTTEGQQEVARAVGLAWVAHHLEDFGLTAGAFDVLEGGNHPLAQTFGRSLTALGGAAGQLQVVFDR</sequence>